<dbReference type="EMBL" id="JBBPBK010000016">
    <property type="protein sequence ID" value="KAK9267839.1"/>
    <property type="molecule type" value="Genomic_DNA"/>
</dbReference>
<evidence type="ECO:0000256" key="19">
    <source>
        <dbReference type="SAM" id="MobiDB-lite"/>
    </source>
</evidence>
<evidence type="ECO:0000256" key="10">
    <source>
        <dbReference type="ARBA" id="ARBA00022695"/>
    </source>
</evidence>
<evidence type="ECO:0000256" key="9">
    <source>
        <dbReference type="ARBA" id="ARBA00022679"/>
    </source>
</evidence>
<dbReference type="Pfam" id="PF09139">
    <property type="entry name" value="Tam41_Mmp37"/>
    <property type="match status" value="1"/>
</dbReference>
<comment type="similarity">
    <text evidence="5">Belongs to the TAM41 family.</text>
</comment>
<keyword evidence="12" id="KW-0460">Magnesium</keyword>
<dbReference type="PANTHER" id="PTHR13619:SF0">
    <property type="entry name" value="PHOSPHATIDATE CYTIDYLYLTRANSFERASE, MITOCHONDRIAL"/>
    <property type="match status" value="1"/>
</dbReference>
<evidence type="ECO:0000256" key="1">
    <source>
        <dbReference type="ARBA" id="ARBA00001946"/>
    </source>
</evidence>
<protein>
    <recommendedName>
        <fullName evidence="7">Phosphatidate cytidylyltransferase, mitochondrial</fullName>
        <ecNumber evidence="6">2.7.7.41</ecNumber>
    </recommendedName>
    <alternativeName>
        <fullName evidence="18">CDP-diacylglycerol synthase</fullName>
    </alternativeName>
</protein>
<keyword evidence="13" id="KW-0443">Lipid metabolism</keyword>
<comment type="pathway">
    <text evidence="3">Phospholipid metabolism; CDP-diacylglycerol biosynthesis; CDP-diacylglycerol from sn-glycerol 3-phosphate: step 3/3.</text>
</comment>
<evidence type="ECO:0000256" key="3">
    <source>
        <dbReference type="ARBA" id="ARBA00005119"/>
    </source>
</evidence>
<comment type="cofactor">
    <cofactor evidence="1">
        <name>Mg(2+)</name>
        <dbReference type="ChEBI" id="CHEBI:18420"/>
    </cofactor>
</comment>
<dbReference type="GO" id="GO:0004605">
    <property type="term" value="F:phosphatidate cytidylyltransferase activity"/>
    <property type="evidence" value="ECO:0007669"/>
    <property type="project" value="UniProtKB-EC"/>
</dbReference>
<dbReference type="GO" id="GO:0016024">
    <property type="term" value="P:CDP-diacylglycerol biosynthetic process"/>
    <property type="evidence" value="ECO:0007669"/>
    <property type="project" value="TreeGrafter"/>
</dbReference>
<sequence>MASRQARYPPTASERQRRRRQHEPDVVAPLPPNTDVSTPLPPTLVGDAEQPAVEDVVLTTSVRMDSENKAQLSSLLRVLPPVEFCCIYGSALHPNNRDKSSMVDYILGVSDPVQWHSENLKMNRDHYASWMVYLGGAKLITQVADEIGVGVHFNPFVTWNDGMVKYGVVRMHDLVQDMLNWERFYLSGRLQKPVHLLADNLDIGNLNSVNLRAAISAALLLLPSTFTEEDLYAKICSLSYMGDLRMLFAEDRNKVMKIAQGQFDLFQTMYGPPLEEFAAKDLLRFSSSGGKPANIYQDCGLSAARSLVSSLPPMVRSRMGRKLGENKKLSASGRVIHEVVIGSREEAATCMQKVVRRIVMVSSARQAVSGLLAVGGVNAARYLGSKMHKAWKSWT</sequence>
<dbReference type="PANTHER" id="PTHR13619">
    <property type="entry name" value="PHOSPHATIDATE CYTIDYLYLTRANSFERASE, MITOCHONDRIAL"/>
    <property type="match status" value="1"/>
</dbReference>
<evidence type="ECO:0000313" key="21">
    <source>
        <dbReference type="Proteomes" id="UP001415857"/>
    </source>
</evidence>
<evidence type="ECO:0000256" key="6">
    <source>
        <dbReference type="ARBA" id="ARBA00012487"/>
    </source>
</evidence>
<evidence type="ECO:0000256" key="15">
    <source>
        <dbReference type="ARBA" id="ARBA00023136"/>
    </source>
</evidence>
<keyword evidence="14" id="KW-0496">Mitochondrion</keyword>
<dbReference type="EC" id="2.7.7.41" evidence="6"/>
<keyword evidence="17" id="KW-1208">Phospholipid metabolism</keyword>
<keyword evidence="9" id="KW-0808">Transferase</keyword>
<evidence type="ECO:0000256" key="16">
    <source>
        <dbReference type="ARBA" id="ARBA00023209"/>
    </source>
</evidence>
<evidence type="ECO:0000256" key="4">
    <source>
        <dbReference type="ARBA" id="ARBA00005189"/>
    </source>
</evidence>
<comment type="pathway">
    <text evidence="4">Lipid metabolism.</text>
</comment>
<dbReference type="AlphaFoldDB" id="A0AAP0R494"/>
<dbReference type="Proteomes" id="UP001415857">
    <property type="component" value="Unassembled WGS sequence"/>
</dbReference>
<reference evidence="20 21" key="1">
    <citation type="journal article" date="2024" name="Plant J.">
        <title>Genome sequences and population genomics reveal climatic adaptation and genomic divergence between two closely related sweetgum species.</title>
        <authorList>
            <person name="Xu W.Q."/>
            <person name="Ren C.Q."/>
            <person name="Zhang X.Y."/>
            <person name="Comes H.P."/>
            <person name="Liu X.H."/>
            <person name="Li Y.G."/>
            <person name="Kettle C.J."/>
            <person name="Jalonen R."/>
            <person name="Gaisberger H."/>
            <person name="Ma Y.Z."/>
            <person name="Qiu Y.X."/>
        </authorList>
    </citation>
    <scope>NUCLEOTIDE SEQUENCE [LARGE SCALE GENOMIC DNA]</scope>
    <source>
        <strain evidence="20">Hangzhou</strain>
    </source>
</reference>
<evidence type="ECO:0000256" key="8">
    <source>
        <dbReference type="ARBA" id="ARBA00022516"/>
    </source>
</evidence>
<evidence type="ECO:0000256" key="14">
    <source>
        <dbReference type="ARBA" id="ARBA00023128"/>
    </source>
</evidence>
<evidence type="ECO:0000256" key="12">
    <source>
        <dbReference type="ARBA" id="ARBA00022842"/>
    </source>
</evidence>
<proteinExistence type="inferred from homology"/>
<keyword evidence="16" id="KW-0594">Phospholipid biosynthesis</keyword>
<evidence type="ECO:0000256" key="13">
    <source>
        <dbReference type="ARBA" id="ARBA00023098"/>
    </source>
</evidence>
<keyword evidence="8" id="KW-0444">Lipid biosynthesis</keyword>
<keyword evidence="11" id="KW-0999">Mitochondrion inner membrane</keyword>
<keyword evidence="10" id="KW-0548">Nucleotidyltransferase</keyword>
<accession>A0AAP0R494</accession>
<comment type="subcellular location">
    <subcellularLocation>
        <location evidence="2">Mitochondrion inner membrane</location>
        <topology evidence="2">Peripheral membrane protein</topology>
        <orientation evidence="2">Matrix side</orientation>
    </subcellularLocation>
</comment>
<evidence type="ECO:0000256" key="17">
    <source>
        <dbReference type="ARBA" id="ARBA00023264"/>
    </source>
</evidence>
<evidence type="ECO:0000256" key="7">
    <source>
        <dbReference type="ARBA" id="ARBA00018337"/>
    </source>
</evidence>
<dbReference type="GO" id="GO:0032049">
    <property type="term" value="P:cardiolipin biosynthetic process"/>
    <property type="evidence" value="ECO:0007669"/>
    <property type="project" value="InterPro"/>
</dbReference>
<dbReference type="PIRSF" id="PIRSF028840">
    <property type="entry name" value="Mmp37"/>
    <property type="match status" value="1"/>
</dbReference>
<keyword evidence="15" id="KW-0472">Membrane</keyword>
<name>A0AAP0R494_LIQFO</name>
<comment type="caution">
    <text evidence="20">The sequence shown here is derived from an EMBL/GenBank/DDBJ whole genome shotgun (WGS) entry which is preliminary data.</text>
</comment>
<evidence type="ECO:0000256" key="2">
    <source>
        <dbReference type="ARBA" id="ARBA00004443"/>
    </source>
</evidence>
<evidence type="ECO:0000313" key="20">
    <source>
        <dbReference type="EMBL" id="KAK9267839.1"/>
    </source>
</evidence>
<feature type="region of interest" description="Disordered" evidence="19">
    <location>
        <begin position="1"/>
        <end position="46"/>
    </location>
</feature>
<keyword evidence="21" id="KW-1185">Reference proteome</keyword>
<organism evidence="20 21">
    <name type="scientific">Liquidambar formosana</name>
    <name type="common">Formosan gum</name>
    <dbReference type="NCBI Taxonomy" id="63359"/>
    <lineage>
        <taxon>Eukaryota</taxon>
        <taxon>Viridiplantae</taxon>
        <taxon>Streptophyta</taxon>
        <taxon>Embryophyta</taxon>
        <taxon>Tracheophyta</taxon>
        <taxon>Spermatophyta</taxon>
        <taxon>Magnoliopsida</taxon>
        <taxon>eudicotyledons</taxon>
        <taxon>Gunneridae</taxon>
        <taxon>Pentapetalae</taxon>
        <taxon>Saxifragales</taxon>
        <taxon>Altingiaceae</taxon>
        <taxon>Liquidambar</taxon>
    </lineage>
</organism>
<dbReference type="InterPro" id="IPR015222">
    <property type="entry name" value="Tam41"/>
</dbReference>
<evidence type="ECO:0000256" key="18">
    <source>
        <dbReference type="ARBA" id="ARBA00029893"/>
    </source>
</evidence>
<gene>
    <name evidence="20" type="ORF">L1049_010275</name>
</gene>
<evidence type="ECO:0000256" key="5">
    <source>
        <dbReference type="ARBA" id="ARBA00005458"/>
    </source>
</evidence>
<dbReference type="GO" id="GO:0005743">
    <property type="term" value="C:mitochondrial inner membrane"/>
    <property type="evidence" value="ECO:0007669"/>
    <property type="project" value="UniProtKB-SubCell"/>
</dbReference>
<evidence type="ECO:0000256" key="11">
    <source>
        <dbReference type="ARBA" id="ARBA00022792"/>
    </source>
</evidence>